<dbReference type="RefSeq" id="WP_093352712.1">
    <property type="nucleotide sequence ID" value="NZ_FNVB01000010.1"/>
</dbReference>
<evidence type="ECO:0000313" key="3">
    <source>
        <dbReference type="Proteomes" id="UP000199690"/>
    </source>
</evidence>
<name>A0A1H6EAI5_9PSEU</name>
<dbReference type="GO" id="GO:0016779">
    <property type="term" value="F:nucleotidyltransferase activity"/>
    <property type="evidence" value="ECO:0007669"/>
    <property type="project" value="UniProtKB-KW"/>
</dbReference>
<accession>A0A1H6EAI5</accession>
<dbReference type="InterPro" id="IPR043519">
    <property type="entry name" value="NT_sf"/>
</dbReference>
<dbReference type="InterPro" id="IPR019646">
    <property type="entry name" value="Aminoglyc_AdlTrfase"/>
</dbReference>
<sequence>MRTDWDPASPAEVHELFAALAAPWWLAGGYAVEQALGRSLREHGDIDVLVLRRDHLAVQQVLRGWELWAADPPGALRPWRSGEILPAEVCDVWCRPAADQPWRIQLMIDESDGECWTSRRNPRVRREVRSIGRTGASGIPYLAPEILLFYKAKDTRPKDEADFAALLPLLTPDQRRWLAGAIADTYGTHPWLAHASPG</sequence>
<keyword evidence="1" id="KW-0808">Transferase</keyword>
<gene>
    <name evidence="1" type="ORF">SAMN02982929_05981</name>
    <name evidence="2" type="ORF">SAMN05216506_105305</name>
</gene>
<evidence type="ECO:0000313" key="2">
    <source>
        <dbReference type="EMBL" id="SFD63271.1"/>
    </source>
</evidence>
<dbReference type="AlphaFoldDB" id="A0A1H6EAI5"/>
<reference evidence="1" key="2">
    <citation type="submission" date="2016-10" db="EMBL/GenBank/DDBJ databases">
        <authorList>
            <person name="de Groot N.N."/>
        </authorList>
    </citation>
    <scope>NUCLEOTIDE SEQUENCE [LARGE SCALE GENOMIC DNA]</scope>
    <source>
        <strain evidence="1">ATCC 20501</strain>
    </source>
</reference>
<reference evidence="3 4" key="1">
    <citation type="submission" date="2016-10" db="EMBL/GenBank/DDBJ databases">
        <authorList>
            <person name="Varghese N."/>
            <person name="Submissions S."/>
        </authorList>
    </citation>
    <scope>NUCLEOTIDE SEQUENCE [LARGE SCALE GENOMIC DNA]</scope>
    <source>
        <strain evidence="4">ATCC 20501</strain>
        <strain evidence="2 3">CGMCC 4.3529</strain>
    </source>
</reference>
<dbReference type="SUPFAM" id="SSF81301">
    <property type="entry name" value="Nucleotidyltransferase"/>
    <property type="match status" value="1"/>
</dbReference>
<protein>
    <submittedName>
        <fullName evidence="1">Aminoglycoside-2''-adenylyltransferase</fullName>
    </submittedName>
</protein>
<evidence type="ECO:0000313" key="1">
    <source>
        <dbReference type="EMBL" id="SEG94722.1"/>
    </source>
</evidence>
<dbReference type="Proteomes" id="UP000199690">
    <property type="component" value="Unassembled WGS sequence"/>
</dbReference>
<dbReference type="Proteomes" id="UP000236729">
    <property type="component" value="Unassembled WGS sequence"/>
</dbReference>
<dbReference type="EMBL" id="FNVB01000010">
    <property type="protein sequence ID" value="SEG94722.1"/>
    <property type="molecule type" value="Genomic_DNA"/>
</dbReference>
<dbReference type="EMBL" id="FOME01000005">
    <property type="protein sequence ID" value="SFD63271.1"/>
    <property type="molecule type" value="Genomic_DNA"/>
</dbReference>
<organism evidence="1 4">
    <name type="scientific">Saccharopolyspora kobensis</name>
    <dbReference type="NCBI Taxonomy" id="146035"/>
    <lineage>
        <taxon>Bacteria</taxon>
        <taxon>Bacillati</taxon>
        <taxon>Actinomycetota</taxon>
        <taxon>Actinomycetes</taxon>
        <taxon>Pseudonocardiales</taxon>
        <taxon>Pseudonocardiaceae</taxon>
        <taxon>Saccharopolyspora</taxon>
    </lineage>
</organism>
<evidence type="ECO:0000313" key="4">
    <source>
        <dbReference type="Proteomes" id="UP000236729"/>
    </source>
</evidence>
<proteinExistence type="predicted"/>
<dbReference type="Gene3D" id="3.30.460.40">
    <property type="match status" value="1"/>
</dbReference>
<dbReference type="Pfam" id="PF10706">
    <property type="entry name" value="Aminoglyc_resit"/>
    <property type="match status" value="1"/>
</dbReference>
<keyword evidence="3" id="KW-1185">Reference proteome</keyword>
<keyword evidence="1" id="KW-0548">Nucleotidyltransferase</keyword>
<accession>A0A1I1TXD0</accession>